<keyword evidence="2" id="KW-0560">Oxidoreductase</keyword>
<dbReference type="SMART" id="SM01008">
    <property type="entry name" value="Ald_Xan_dh_C"/>
    <property type="match status" value="1"/>
</dbReference>
<dbReference type="InterPro" id="IPR016208">
    <property type="entry name" value="Ald_Oxase/xanthine_DH-like"/>
</dbReference>
<evidence type="ECO:0000259" key="3">
    <source>
        <dbReference type="SMART" id="SM01008"/>
    </source>
</evidence>
<evidence type="ECO:0000313" key="5">
    <source>
        <dbReference type="Proteomes" id="UP000195897"/>
    </source>
</evidence>
<dbReference type="Pfam" id="PF01315">
    <property type="entry name" value="Ald_Xan_dh_C"/>
    <property type="match status" value="1"/>
</dbReference>
<dbReference type="Pfam" id="PF02738">
    <property type="entry name" value="MoCoBD_1"/>
    <property type="match status" value="1"/>
</dbReference>
<dbReference type="PANTHER" id="PTHR11908:SF132">
    <property type="entry name" value="ALDEHYDE OXIDASE 1-RELATED"/>
    <property type="match status" value="1"/>
</dbReference>
<dbReference type="PANTHER" id="PTHR11908">
    <property type="entry name" value="XANTHINE DEHYDROGENASE"/>
    <property type="match status" value="1"/>
</dbReference>
<sequence length="763" mass="82877">MNQKYVGTGVRKSDARALTTGQPVYTDDIAPQNALIVKVLRSPHAHALIEDINVDIAKKVPGIACVLTYKDVPQNRFTMAGQTFPEPSPYDRLILDRRVRFVGDAVAIVAGETDEAVDRALRMIKVKYEVLEPVLDFHKAKDNPVLIHPEENWVANCPVGADNKRNLCASGQEGHGDIEAVLASCDVVLERTYHTKANQQTPMETFRTFTQLDAYGRLNIISSTQVPFHVRRILSIALGIPKSKVRVMKPRIGGGFGAKQTVITEVYPAIVTIKTGRPAKIIYTREESMIASSPRHEMEVTVRIGAMKDGTIRGIDLYTLSNTGAFGEHGPTTVGLSGHKPIPLYSGTQEAFRFRYDVVYTNVMSAGAYRGYGATQGIFAVESIVNELADELGRDPIDLRMQNMVREGMVMPAYYGEKTNACALDRCVQRVREMIGWDEKIKPRVMPNGRIRAVGMAMAMQGSAISNVDVGAVIIRLSDDGTYNMLLGCTDMGTGCDTILVQMAADCLECRMEDIAVYASDTDTAPYDSGSYASATTYVTGMACVRACEELRGKIIRQGAKMLNLTEEEVAFDGKRVFSLEDETRSADLASIAYSGQCGCSDVLSATVSHSSPVSPPPFMAGAAEVEVDPETGHVELIDYVAAVDCGTPINPNLARVQTEGGLVQGIGMALYEDIVYAADGTNLSNSFMQYKIPSRLDIGTVRVEFESSYEPTGPFGAKSIGEVVINTPSPAIADAVARATGVRVRTLPITAEKIVRGMMDKQ</sequence>
<dbReference type="Gene3D" id="3.90.1170.50">
    <property type="entry name" value="Aldehyde oxidase/xanthine dehydrogenase, a/b hammerhead"/>
    <property type="match status" value="1"/>
</dbReference>
<dbReference type="GO" id="GO:0005506">
    <property type="term" value="F:iron ion binding"/>
    <property type="evidence" value="ECO:0007669"/>
    <property type="project" value="InterPro"/>
</dbReference>
<accession>A0A1Y4LHL0</accession>
<dbReference type="InterPro" id="IPR046867">
    <property type="entry name" value="AldOxase/xan_DH_MoCoBD2"/>
</dbReference>
<proteinExistence type="predicted"/>
<dbReference type="InterPro" id="IPR008274">
    <property type="entry name" value="AldOxase/xan_DH_MoCoBD1"/>
</dbReference>
<dbReference type="GO" id="GO:0016491">
    <property type="term" value="F:oxidoreductase activity"/>
    <property type="evidence" value="ECO:0007669"/>
    <property type="project" value="UniProtKB-KW"/>
</dbReference>
<reference evidence="5" key="1">
    <citation type="submission" date="2017-04" db="EMBL/GenBank/DDBJ databases">
        <title>Function of individual gut microbiota members based on whole genome sequencing of pure cultures obtained from chicken caecum.</title>
        <authorList>
            <person name="Medvecky M."/>
            <person name="Cejkova D."/>
            <person name="Polansky O."/>
            <person name="Karasova D."/>
            <person name="Kubasova T."/>
            <person name="Cizek A."/>
            <person name="Rychlik I."/>
        </authorList>
    </citation>
    <scope>NUCLEOTIDE SEQUENCE [LARGE SCALE GENOMIC DNA]</scope>
    <source>
        <strain evidence="5">An180</strain>
    </source>
</reference>
<dbReference type="Pfam" id="PF20256">
    <property type="entry name" value="MoCoBD_2"/>
    <property type="match status" value="1"/>
</dbReference>
<dbReference type="InterPro" id="IPR037165">
    <property type="entry name" value="AldOxase/xan_DH_Mopterin-bd_sf"/>
</dbReference>
<evidence type="ECO:0000256" key="2">
    <source>
        <dbReference type="ARBA" id="ARBA00023002"/>
    </source>
</evidence>
<dbReference type="SUPFAM" id="SSF56003">
    <property type="entry name" value="Molybdenum cofactor-binding domain"/>
    <property type="match status" value="1"/>
</dbReference>
<name>A0A1Y4LHL0_9FIRM</name>
<dbReference type="AlphaFoldDB" id="A0A1Y4LHL0"/>
<dbReference type="EMBL" id="NFKK01000001">
    <property type="protein sequence ID" value="OUP54351.1"/>
    <property type="molecule type" value="Genomic_DNA"/>
</dbReference>
<dbReference type="Gene3D" id="3.30.365.10">
    <property type="entry name" value="Aldehyde oxidase/xanthine dehydrogenase, molybdopterin binding domain"/>
    <property type="match status" value="4"/>
</dbReference>
<dbReference type="Proteomes" id="UP000195897">
    <property type="component" value="Unassembled WGS sequence"/>
</dbReference>
<evidence type="ECO:0000256" key="1">
    <source>
        <dbReference type="ARBA" id="ARBA00022505"/>
    </source>
</evidence>
<gene>
    <name evidence="4" type="ORF">B5F17_00185</name>
</gene>
<protein>
    <submittedName>
        <fullName evidence="4">Aldehyde oxidase</fullName>
    </submittedName>
</protein>
<keyword evidence="1" id="KW-0500">Molybdenum</keyword>
<comment type="caution">
    <text evidence="4">The sequence shown here is derived from an EMBL/GenBank/DDBJ whole genome shotgun (WGS) entry which is preliminary data.</text>
</comment>
<organism evidence="4 5">
    <name type="scientific">Butyricicoccus pullicaecorum</name>
    <dbReference type="NCBI Taxonomy" id="501571"/>
    <lineage>
        <taxon>Bacteria</taxon>
        <taxon>Bacillati</taxon>
        <taxon>Bacillota</taxon>
        <taxon>Clostridia</taxon>
        <taxon>Eubacteriales</taxon>
        <taxon>Butyricicoccaceae</taxon>
        <taxon>Butyricicoccus</taxon>
    </lineage>
</organism>
<dbReference type="InterPro" id="IPR000674">
    <property type="entry name" value="Ald_Oxase/Xan_DH_a/b"/>
</dbReference>
<evidence type="ECO:0000313" key="4">
    <source>
        <dbReference type="EMBL" id="OUP54351.1"/>
    </source>
</evidence>
<dbReference type="SUPFAM" id="SSF54665">
    <property type="entry name" value="CO dehydrogenase molybdoprotein N-domain-like"/>
    <property type="match status" value="1"/>
</dbReference>
<dbReference type="RefSeq" id="WP_087369714.1">
    <property type="nucleotide sequence ID" value="NZ_NFKK01000001.1"/>
</dbReference>
<feature type="domain" description="Aldehyde oxidase/xanthine dehydrogenase a/b hammerhead" evidence="3">
    <location>
        <begin position="20"/>
        <end position="132"/>
    </location>
</feature>
<dbReference type="InterPro" id="IPR036856">
    <property type="entry name" value="Ald_Oxase/Xan_DH_a/b_sf"/>
</dbReference>